<keyword evidence="3" id="KW-1185">Reference proteome</keyword>
<dbReference type="Proteomes" id="UP000248961">
    <property type="component" value="Unassembled WGS sequence"/>
</dbReference>
<evidence type="ECO:0000256" key="1">
    <source>
        <dbReference type="SAM" id="SignalP"/>
    </source>
</evidence>
<evidence type="ECO:0000313" key="2">
    <source>
        <dbReference type="EMBL" id="RAL17251.1"/>
    </source>
</evidence>
<keyword evidence="1" id="KW-0732">Signal</keyword>
<dbReference type="AlphaFoldDB" id="A0A395IB53"/>
<dbReference type="RefSeq" id="XP_025556405.1">
    <property type="nucleotide sequence ID" value="XM_025691142.1"/>
</dbReference>
<name>A0A395IB53_ASPHC</name>
<dbReference type="EMBL" id="KZ824267">
    <property type="protein sequence ID" value="RAL17251.1"/>
    <property type="molecule type" value="Genomic_DNA"/>
</dbReference>
<proteinExistence type="predicted"/>
<accession>A0A395IB53</accession>
<evidence type="ECO:0000313" key="3">
    <source>
        <dbReference type="Proteomes" id="UP000248961"/>
    </source>
</evidence>
<reference evidence="2 3" key="1">
    <citation type="submission" date="2018-02" db="EMBL/GenBank/DDBJ databases">
        <title>The genomes of Aspergillus section Nigri reveals drivers in fungal speciation.</title>
        <authorList>
            <consortium name="DOE Joint Genome Institute"/>
            <person name="Vesth T.C."/>
            <person name="Nybo J."/>
            <person name="Theobald S."/>
            <person name="Brandl J."/>
            <person name="Frisvad J.C."/>
            <person name="Nielsen K.F."/>
            <person name="Lyhne E.K."/>
            <person name="Kogle M.E."/>
            <person name="Kuo A."/>
            <person name="Riley R."/>
            <person name="Clum A."/>
            <person name="Nolan M."/>
            <person name="Lipzen A."/>
            <person name="Salamov A."/>
            <person name="Henrissat B."/>
            <person name="Wiebenga A."/>
            <person name="De vries R.P."/>
            <person name="Grigoriev I.V."/>
            <person name="Mortensen U.H."/>
            <person name="Andersen M.R."/>
            <person name="Baker S.E."/>
        </authorList>
    </citation>
    <scope>NUCLEOTIDE SEQUENCE [LARGE SCALE GENOMIC DNA]</scope>
    <source>
        <strain evidence="2 3">CBS 101889</strain>
    </source>
</reference>
<evidence type="ECO:0008006" key="4">
    <source>
        <dbReference type="Google" id="ProtNLM"/>
    </source>
</evidence>
<feature type="signal peptide" evidence="1">
    <location>
        <begin position="1"/>
        <end position="20"/>
    </location>
</feature>
<dbReference type="VEuPathDB" id="FungiDB:BO97DRAFT_2953"/>
<protein>
    <recommendedName>
        <fullName evidence="4">REJ domain-containing protein</fullName>
    </recommendedName>
</protein>
<dbReference type="GeneID" id="37195431"/>
<feature type="chain" id="PRO_5017233678" description="REJ domain-containing protein" evidence="1">
    <location>
        <begin position="21"/>
        <end position="142"/>
    </location>
</feature>
<gene>
    <name evidence="2" type="ORF">BO97DRAFT_2953</name>
</gene>
<organism evidence="2 3">
    <name type="scientific">Aspergillus homomorphus (strain CBS 101889)</name>
    <dbReference type="NCBI Taxonomy" id="1450537"/>
    <lineage>
        <taxon>Eukaryota</taxon>
        <taxon>Fungi</taxon>
        <taxon>Dikarya</taxon>
        <taxon>Ascomycota</taxon>
        <taxon>Pezizomycotina</taxon>
        <taxon>Eurotiomycetes</taxon>
        <taxon>Eurotiomycetidae</taxon>
        <taxon>Eurotiales</taxon>
        <taxon>Aspergillaceae</taxon>
        <taxon>Aspergillus</taxon>
        <taxon>Aspergillus subgen. Circumdati</taxon>
    </lineage>
</organism>
<sequence>MRSWSLSVSHSLSLFSLSLSSLPPNRFNHLVLVSLTHRRLSSFSSIWRSLPTFCVAIATRASLQLHFLQCLFSSSLLLLLFFSSHSSNFLIRASSRPLRSHASFREPPSSAPIPSSALVPSTFLPAGILPVSTYILSESTLI</sequence>